<name>A0A6J1X1V7_GALME</name>
<feature type="compositionally biased region" description="Basic and acidic residues" evidence="1">
    <location>
        <begin position="774"/>
        <end position="799"/>
    </location>
</feature>
<accession>A0A6J1X1V7</accession>
<gene>
    <name evidence="3" type="primary">LOC113521717</name>
</gene>
<dbReference type="Proteomes" id="UP001652740">
    <property type="component" value="Unplaced"/>
</dbReference>
<feature type="compositionally biased region" description="Low complexity" evidence="1">
    <location>
        <begin position="381"/>
        <end position="398"/>
    </location>
</feature>
<dbReference type="KEGG" id="gmw:113521717"/>
<feature type="compositionally biased region" description="Polar residues" evidence="1">
    <location>
        <begin position="451"/>
        <end position="462"/>
    </location>
</feature>
<evidence type="ECO:0000313" key="3">
    <source>
        <dbReference type="RefSeq" id="XP_026763152.1"/>
    </source>
</evidence>
<feature type="compositionally biased region" description="Basic and acidic residues" evidence="1">
    <location>
        <begin position="463"/>
        <end position="473"/>
    </location>
</feature>
<feature type="compositionally biased region" description="Polar residues" evidence="1">
    <location>
        <begin position="708"/>
        <end position="720"/>
    </location>
</feature>
<feature type="region of interest" description="Disordered" evidence="1">
    <location>
        <begin position="451"/>
        <end position="488"/>
    </location>
</feature>
<feature type="region of interest" description="Disordered" evidence="1">
    <location>
        <begin position="697"/>
        <end position="720"/>
    </location>
</feature>
<sequence length="909" mass="105024">MSDSENDFLPNRLFTYQNENTTFSARGPNINATNVTGLSFRNNVLTSTMNMSRPFDKKVRMEPRMDHYTNYYRREVSPTTSLRSVSDFRQPSYYQSRYPRAMSSQRSMFNGRSGSPMSVRSIDTTTSVSAADIALAFKNINFNKYDKRIIKDAYNKFMRRGIRKKIEKRRKLKLYVKGYRRRSGYDSGELGSDSSISSDDCRSTRTISYNNNASSCRSIRTNITDIQKTIRENSMYKDCTDSFKQNIFMNKLHVRSGNRDRPIPNEVQNCHLPSTHFVSHHNINKEHSQGPIMQKDRFKSAGLLPSQRFHSTVTSTNNITEDSKLRTKLPTNTTEETDSDNNEIFSEITTRGKTVCNTEKICDKEMLEQRKRRIDINDVQTSTSKRNKISSSSQTTSQIEHKQQNQESKKIEVIMNNKTNDFEFVKPQFPIRKFNQGKVKEVLLAKSAQTLSQKQVQPSHSMKNVEEESKDQAYENSKSKLSQHTEDVSMRPSFIKRKLYSQKHDLMESKNVSTDNLVANSPQGNVYSATQKEKHKTRKLVTNQSCLNRNVLQEDKNLLDLIHKIVPPDRMNITNVTNKTNIITNKNHLFDEDKWDVTSIISTCNDDDVSDTYTDEEIMKKDSVLKTKKNESKREIKDKHAIKECKIVIQNLQKINKPSYPQKKTDTNKNNGNKTDQKDLTRNKIYKCVKSFWDTDFESDSENHKPKSNSQENNISAKINLKKINNPTEVNNVLKVNNHMEKSVLSNKSFNRTRQSPKQMKHCIEPVVSKPKQVTKETKKSKMSELKQKKNDRLDKKNALDTNKAKSSKKITLEINSSSNDSPGNKTIKNRNNKVYPETTLNTINSSLNSTSENIITKSSLRTRKTRITKNIMPENINETSKKTQQNIDCETTFRTLRTRRINLSICTF</sequence>
<feature type="region of interest" description="Disordered" evidence="1">
    <location>
        <begin position="656"/>
        <end position="680"/>
    </location>
</feature>
<evidence type="ECO:0000256" key="1">
    <source>
        <dbReference type="SAM" id="MobiDB-lite"/>
    </source>
</evidence>
<dbReference type="InParanoid" id="A0A6J1X1V7"/>
<proteinExistence type="predicted"/>
<evidence type="ECO:0000313" key="2">
    <source>
        <dbReference type="Proteomes" id="UP001652740"/>
    </source>
</evidence>
<dbReference type="AlphaFoldDB" id="A0A6J1X1V7"/>
<feature type="region of interest" description="Disordered" evidence="1">
    <location>
        <begin position="373"/>
        <end position="410"/>
    </location>
</feature>
<feature type="compositionally biased region" description="Polar residues" evidence="1">
    <location>
        <begin position="814"/>
        <end position="827"/>
    </location>
</feature>
<reference evidence="3" key="1">
    <citation type="submission" date="2025-08" db="UniProtKB">
        <authorList>
            <consortium name="RefSeq"/>
        </authorList>
    </citation>
    <scope>IDENTIFICATION</scope>
    <source>
        <tissue evidence="3">Whole larvae</tissue>
    </source>
</reference>
<dbReference type="RefSeq" id="XP_026763152.1">
    <property type="nucleotide sequence ID" value="XM_026907351.3"/>
</dbReference>
<organism evidence="2 3">
    <name type="scientific">Galleria mellonella</name>
    <name type="common">Greater wax moth</name>
    <dbReference type="NCBI Taxonomy" id="7137"/>
    <lineage>
        <taxon>Eukaryota</taxon>
        <taxon>Metazoa</taxon>
        <taxon>Ecdysozoa</taxon>
        <taxon>Arthropoda</taxon>
        <taxon>Hexapoda</taxon>
        <taxon>Insecta</taxon>
        <taxon>Pterygota</taxon>
        <taxon>Neoptera</taxon>
        <taxon>Endopterygota</taxon>
        <taxon>Lepidoptera</taxon>
        <taxon>Glossata</taxon>
        <taxon>Ditrysia</taxon>
        <taxon>Pyraloidea</taxon>
        <taxon>Pyralidae</taxon>
        <taxon>Galleriinae</taxon>
        <taxon>Galleria</taxon>
    </lineage>
</organism>
<feature type="compositionally biased region" description="Basic and acidic residues" evidence="1">
    <location>
        <begin position="399"/>
        <end position="410"/>
    </location>
</feature>
<feature type="region of interest" description="Disordered" evidence="1">
    <location>
        <begin position="771"/>
        <end position="831"/>
    </location>
</feature>
<dbReference type="OrthoDB" id="7381781at2759"/>
<protein>
    <submittedName>
        <fullName evidence="3">Uncharacterized protein LOC113521717</fullName>
    </submittedName>
</protein>
<dbReference type="GeneID" id="113521717"/>
<keyword evidence="2" id="KW-1185">Reference proteome</keyword>